<proteinExistence type="predicted"/>
<reference evidence="10 11" key="1">
    <citation type="submission" date="2020-08" db="EMBL/GenBank/DDBJ databases">
        <authorList>
            <person name="Hejnol A."/>
        </authorList>
    </citation>
    <scope>NUCLEOTIDE SEQUENCE [LARGE SCALE GENOMIC DNA]</scope>
</reference>
<evidence type="ECO:0000256" key="7">
    <source>
        <dbReference type="ARBA" id="ARBA00023170"/>
    </source>
</evidence>
<evidence type="ECO:0000256" key="4">
    <source>
        <dbReference type="ARBA" id="ARBA00022989"/>
    </source>
</evidence>
<evidence type="ECO:0000256" key="2">
    <source>
        <dbReference type="ARBA" id="ARBA00022692"/>
    </source>
</evidence>
<keyword evidence="7" id="KW-0675">Receptor</keyword>
<evidence type="ECO:0000256" key="1">
    <source>
        <dbReference type="ARBA" id="ARBA00004167"/>
    </source>
</evidence>
<dbReference type="Proteomes" id="UP000549394">
    <property type="component" value="Unassembled WGS sequence"/>
</dbReference>
<feature type="disulfide bond" evidence="9">
    <location>
        <begin position="306"/>
        <end position="321"/>
    </location>
</feature>
<keyword evidence="6 9" id="KW-1015">Disulfide bond</keyword>
<comment type="subcellular location">
    <subcellularLocation>
        <location evidence="1">Membrane</location>
        <topology evidence="1">Single-pass membrane protein</topology>
    </subcellularLocation>
</comment>
<dbReference type="PROSITE" id="PS50068">
    <property type="entry name" value="LDLRA_2"/>
    <property type="match status" value="4"/>
</dbReference>
<dbReference type="PANTHER" id="PTHR22722">
    <property type="entry name" value="LOW-DENSITY LIPOPROTEIN RECEPTOR-RELATED PROTEIN 2-RELATED"/>
    <property type="match status" value="1"/>
</dbReference>
<feature type="disulfide bond" evidence="9">
    <location>
        <begin position="99"/>
        <end position="114"/>
    </location>
</feature>
<protein>
    <submittedName>
        <fullName evidence="10">DgyrCDS14881</fullName>
    </submittedName>
</protein>
<gene>
    <name evidence="10" type="ORF">DGYR_LOCUS14073</name>
</gene>
<keyword evidence="8" id="KW-0325">Glycoprotein</keyword>
<dbReference type="PRINTS" id="PR00261">
    <property type="entry name" value="LDLRECEPTOR"/>
</dbReference>
<dbReference type="AlphaFoldDB" id="A0A7I8WFH5"/>
<feature type="disulfide bond" evidence="9">
    <location>
        <begin position="189"/>
        <end position="204"/>
    </location>
</feature>
<dbReference type="CDD" id="cd00112">
    <property type="entry name" value="LDLa"/>
    <property type="match status" value="3"/>
</dbReference>
<dbReference type="GO" id="GO:0005886">
    <property type="term" value="C:plasma membrane"/>
    <property type="evidence" value="ECO:0007669"/>
    <property type="project" value="TreeGrafter"/>
</dbReference>
<name>A0A7I8WFH5_9ANNE</name>
<dbReference type="Gene3D" id="4.10.400.10">
    <property type="entry name" value="Low-density Lipoprotein Receptor"/>
    <property type="match status" value="4"/>
</dbReference>
<evidence type="ECO:0000256" key="5">
    <source>
        <dbReference type="ARBA" id="ARBA00023136"/>
    </source>
</evidence>
<dbReference type="PROSITE" id="PS01209">
    <property type="entry name" value="LDLRA_1"/>
    <property type="match status" value="2"/>
</dbReference>
<sequence>MKTGIGAKYNWKKKSFYNSDNISLDLIGMWGFEYDIDFCEYTGFEPKHHLEYKFCGYIAKYNTFNQFAFHSCLTEQMLFDKIICESEISQYCISNIYLCDGVYDCFDKSDETNCSSPMNNLYFKCDNGTKLLNYVLICDKFNDCKDKSDEKNCFSKPCNTGGDGGDVDSKLPKEFQCKDGQCITKEDMCNIVRDCPDNSDEENCSKSVFFYIETVRSGNLLSHCETDKLLFFYELCNKRRDCPSGIDESPLMTCASNCIISEKVIFSYGIWTHPPYNDLQFCKKPCPTGMYQCNSYRHCVSSEKVCDGEYDCYLKDDEENCSLFHLG</sequence>
<dbReference type="SMART" id="SM00192">
    <property type="entry name" value="LDLa"/>
    <property type="match status" value="4"/>
</dbReference>
<accession>A0A7I8WFH5</accession>
<dbReference type="InterPro" id="IPR002172">
    <property type="entry name" value="LDrepeatLR_classA_rpt"/>
</dbReference>
<evidence type="ECO:0000256" key="3">
    <source>
        <dbReference type="ARBA" id="ARBA00022737"/>
    </source>
</evidence>
<keyword evidence="3" id="KW-0677">Repeat</keyword>
<comment type="caution">
    <text evidence="10">The sequence shown here is derived from an EMBL/GenBank/DDBJ whole genome shotgun (WGS) entry which is preliminary data.</text>
</comment>
<keyword evidence="5" id="KW-0472">Membrane</keyword>
<keyword evidence="4" id="KW-1133">Transmembrane helix</keyword>
<dbReference type="OrthoDB" id="6162345at2759"/>
<evidence type="ECO:0000313" key="11">
    <source>
        <dbReference type="Proteomes" id="UP000549394"/>
    </source>
</evidence>
<feature type="disulfide bond" evidence="9">
    <location>
        <begin position="177"/>
        <end position="195"/>
    </location>
</feature>
<dbReference type="InterPro" id="IPR036055">
    <property type="entry name" value="LDL_receptor-like_sf"/>
</dbReference>
<dbReference type="GO" id="GO:0043235">
    <property type="term" value="C:receptor complex"/>
    <property type="evidence" value="ECO:0007669"/>
    <property type="project" value="TreeGrafter"/>
</dbReference>
<keyword evidence="2" id="KW-0812">Transmembrane</keyword>
<comment type="caution">
    <text evidence="9">Lacks conserved residue(s) required for the propagation of feature annotation.</text>
</comment>
<evidence type="ECO:0000256" key="9">
    <source>
        <dbReference type="PROSITE-ProRule" id="PRU00124"/>
    </source>
</evidence>
<evidence type="ECO:0000256" key="6">
    <source>
        <dbReference type="ARBA" id="ARBA00023157"/>
    </source>
</evidence>
<dbReference type="InterPro" id="IPR023415">
    <property type="entry name" value="LDLR_class-A_CS"/>
</dbReference>
<evidence type="ECO:0000256" key="8">
    <source>
        <dbReference type="ARBA" id="ARBA00023180"/>
    </source>
</evidence>
<dbReference type="Pfam" id="PF00057">
    <property type="entry name" value="Ldl_recept_a"/>
    <property type="match status" value="4"/>
</dbReference>
<evidence type="ECO:0000313" key="10">
    <source>
        <dbReference type="EMBL" id="CAD5126851.1"/>
    </source>
</evidence>
<dbReference type="SUPFAM" id="SSF57424">
    <property type="entry name" value="LDL receptor-like module"/>
    <property type="match status" value="4"/>
</dbReference>
<keyword evidence="11" id="KW-1185">Reference proteome</keyword>
<feature type="disulfide bond" evidence="9">
    <location>
        <begin position="138"/>
        <end position="153"/>
    </location>
</feature>
<dbReference type="InterPro" id="IPR051221">
    <property type="entry name" value="LDLR-related"/>
</dbReference>
<organism evidence="10 11">
    <name type="scientific">Dimorphilus gyrociliatus</name>
    <dbReference type="NCBI Taxonomy" id="2664684"/>
    <lineage>
        <taxon>Eukaryota</taxon>
        <taxon>Metazoa</taxon>
        <taxon>Spiralia</taxon>
        <taxon>Lophotrochozoa</taxon>
        <taxon>Annelida</taxon>
        <taxon>Polychaeta</taxon>
        <taxon>Polychaeta incertae sedis</taxon>
        <taxon>Dinophilidae</taxon>
        <taxon>Dimorphilus</taxon>
    </lineage>
</organism>
<dbReference type="EMBL" id="CAJFCJ010000095">
    <property type="protein sequence ID" value="CAD5126851.1"/>
    <property type="molecule type" value="Genomic_DNA"/>
</dbReference>